<evidence type="ECO:0000313" key="1">
    <source>
        <dbReference type="EMBL" id="KKM91370.1"/>
    </source>
</evidence>
<name>A0A0F9NRB8_9ZZZZ</name>
<reference evidence="1" key="1">
    <citation type="journal article" date="2015" name="Nature">
        <title>Complex archaea that bridge the gap between prokaryotes and eukaryotes.</title>
        <authorList>
            <person name="Spang A."/>
            <person name="Saw J.H."/>
            <person name="Jorgensen S.L."/>
            <person name="Zaremba-Niedzwiedzka K."/>
            <person name="Martijn J."/>
            <person name="Lind A.E."/>
            <person name="van Eijk R."/>
            <person name="Schleper C."/>
            <person name="Guy L."/>
            <person name="Ettema T.J."/>
        </authorList>
    </citation>
    <scope>NUCLEOTIDE SEQUENCE</scope>
</reference>
<organism evidence="1">
    <name type="scientific">marine sediment metagenome</name>
    <dbReference type="NCBI Taxonomy" id="412755"/>
    <lineage>
        <taxon>unclassified sequences</taxon>
        <taxon>metagenomes</taxon>
        <taxon>ecological metagenomes</taxon>
    </lineage>
</organism>
<dbReference type="AlphaFoldDB" id="A0A0F9NRB8"/>
<sequence length="62" mass="7231">MKMNEEKCGTCKHYSILQEILSYRGRPMKKGIAPCNHCTRFTCCTDNHEPVEESIEPKRDNE</sequence>
<proteinExistence type="predicted"/>
<dbReference type="EMBL" id="LAZR01006543">
    <property type="protein sequence ID" value="KKM91370.1"/>
    <property type="molecule type" value="Genomic_DNA"/>
</dbReference>
<comment type="caution">
    <text evidence="1">The sequence shown here is derived from an EMBL/GenBank/DDBJ whole genome shotgun (WGS) entry which is preliminary data.</text>
</comment>
<accession>A0A0F9NRB8</accession>
<gene>
    <name evidence="1" type="ORF">LCGC14_1229260</name>
</gene>
<protein>
    <submittedName>
        <fullName evidence="1">Uncharacterized protein</fullName>
    </submittedName>
</protein>